<keyword evidence="3" id="KW-1185">Reference proteome</keyword>
<name>A0ABT6LFQ6_9ACTN</name>
<proteinExistence type="predicted"/>
<dbReference type="Proteomes" id="UP001160499">
    <property type="component" value="Unassembled WGS sequence"/>
</dbReference>
<dbReference type="EMBL" id="JARXVH010000002">
    <property type="protein sequence ID" value="MDH6214184.1"/>
    <property type="molecule type" value="Genomic_DNA"/>
</dbReference>
<feature type="compositionally biased region" description="Polar residues" evidence="1">
    <location>
        <begin position="9"/>
        <end position="26"/>
    </location>
</feature>
<evidence type="ECO:0000313" key="2">
    <source>
        <dbReference type="EMBL" id="MDH6214184.1"/>
    </source>
</evidence>
<sequence length="322" mass="34659">MSIDRQGPPRSSRTHNPSAVGSSPTRPTMHPCDLRKRLIWGADSGRWPTGLNPLLVSSTPLPSALVEVALTCADVSAHGWRMASWAGCASVWTSNSGRWLDTRIRKCCPGTFEWAACRAGGARTQPEWRAVRVGTRKQPVLETAQRGPTGGAGAAGLGGSRTYSRRSSCSSRSSRGSDGYRSGGTWSAARGRRARAAADRRRRGVARRGRRGRPRVRRTARHGRSDVEHDFARQRGGGKAPGREPAGYSPRPGHRRGPPPRVSRRGLAGRARRPSLPGSGDRGIWTGGRRPTAIASRARLVTNDGLLCPDLTAEVWFCSAGP</sequence>
<feature type="compositionally biased region" description="Low complexity" evidence="1">
    <location>
        <begin position="160"/>
        <end position="184"/>
    </location>
</feature>
<protein>
    <submittedName>
        <fullName evidence="2">Uncharacterized protein</fullName>
    </submittedName>
</protein>
<gene>
    <name evidence="2" type="ORF">M2283_001467</name>
</gene>
<feature type="compositionally biased region" description="Basic residues" evidence="1">
    <location>
        <begin position="252"/>
        <end position="264"/>
    </location>
</feature>
<feature type="compositionally biased region" description="Gly residues" evidence="1">
    <location>
        <begin position="148"/>
        <end position="159"/>
    </location>
</feature>
<evidence type="ECO:0000313" key="3">
    <source>
        <dbReference type="Proteomes" id="UP001160499"/>
    </source>
</evidence>
<feature type="compositionally biased region" description="Basic residues" evidence="1">
    <location>
        <begin position="190"/>
        <end position="222"/>
    </location>
</feature>
<feature type="region of interest" description="Disordered" evidence="1">
    <location>
        <begin position="1"/>
        <end position="31"/>
    </location>
</feature>
<evidence type="ECO:0000256" key="1">
    <source>
        <dbReference type="SAM" id="MobiDB-lite"/>
    </source>
</evidence>
<feature type="region of interest" description="Disordered" evidence="1">
    <location>
        <begin position="133"/>
        <end position="288"/>
    </location>
</feature>
<organism evidence="2 3">
    <name type="scientific">Streptomyces pseudovenezuelae</name>
    <dbReference type="NCBI Taxonomy" id="67350"/>
    <lineage>
        <taxon>Bacteria</taxon>
        <taxon>Bacillati</taxon>
        <taxon>Actinomycetota</taxon>
        <taxon>Actinomycetes</taxon>
        <taxon>Kitasatosporales</taxon>
        <taxon>Streptomycetaceae</taxon>
        <taxon>Streptomyces</taxon>
        <taxon>Streptomyces aurantiacus group</taxon>
    </lineage>
</organism>
<comment type="caution">
    <text evidence="2">The sequence shown here is derived from an EMBL/GenBank/DDBJ whole genome shotgun (WGS) entry which is preliminary data.</text>
</comment>
<accession>A0ABT6LFQ6</accession>
<feature type="compositionally biased region" description="Basic and acidic residues" evidence="1">
    <location>
        <begin position="223"/>
        <end position="233"/>
    </location>
</feature>
<reference evidence="2 3" key="1">
    <citation type="submission" date="2023-04" db="EMBL/GenBank/DDBJ databases">
        <title>Forest soil microbial communities from Buena Vista Peninsula, Colon Province, Panama.</title>
        <authorList>
            <person name="Bouskill N."/>
        </authorList>
    </citation>
    <scope>NUCLEOTIDE SEQUENCE [LARGE SCALE GENOMIC DNA]</scope>
    <source>
        <strain evidence="2 3">GGS1</strain>
    </source>
</reference>